<dbReference type="CDD" id="cd18809">
    <property type="entry name" value="SF1_C_RecD"/>
    <property type="match status" value="1"/>
</dbReference>
<comment type="similarity">
    <text evidence="2">Belongs to the helicase family. PIF1 subfamily.</text>
</comment>
<evidence type="ECO:0000256" key="7">
    <source>
        <dbReference type="SAM" id="MobiDB-lite"/>
    </source>
</evidence>
<dbReference type="VEuPathDB" id="TriTrypDB:C4B63_70g93"/>
<dbReference type="GO" id="GO:0016887">
    <property type="term" value="F:ATP hydrolysis activity"/>
    <property type="evidence" value="ECO:0007669"/>
    <property type="project" value="RHEA"/>
</dbReference>
<keyword evidence="6" id="KW-0227">DNA damage</keyword>
<accession>A0A2V2UW89</accession>
<dbReference type="SUPFAM" id="SSF52540">
    <property type="entry name" value="P-loop containing nucleoside triphosphate hydrolases"/>
    <property type="match status" value="2"/>
</dbReference>
<evidence type="ECO:0000256" key="6">
    <source>
        <dbReference type="RuleBase" id="RU363044"/>
    </source>
</evidence>
<keyword evidence="6" id="KW-0378">Hydrolase</keyword>
<dbReference type="InterPro" id="IPR003593">
    <property type="entry name" value="AAA+_ATPase"/>
</dbReference>
<evidence type="ECO:0000256" key="4">
    <source>
        <dbReference type="ARBA" id="ARBA00023172"/>
    </source>
</evidence>
<comment type="catalytic activity">
    <reaction evidence="5 6">
        <text>ATP + H2O = ADP + phosphate + H(+)</text>
        <dbReference type="Rhea" id="RHEA:13065"/>
        <dbReference type="ChEBI" id="CHEBI:15377"/>
        <dbReference type="ChEBI" id="CHEBI:15378"/>
        <dbReference type="ChEBI" id="CHEBI:30616"/>
        <dbReference type="ChEBI" id="CHEBI:43474"/>
        <dbReference type="ChEBI" id="CHEBI:456216"/>
        <dbReference type="EC" id="5.6.2.3"/>
    </reaction>
</comment>
<comment type="subunit">
    <text evidence="3">Monomer.</text>
</comment>
<dbReference type="PANTHER" id="PTHR47642">
    <property type="entry name" value="ATP-DEPENDENT DNA HELICASE"/>
    <property type="match status" value="1"/>
</dbReference>
<dbReference type="EMBL" id="PRFA01000070">
    <property type="protein sequence ID" value="PWU88617.1"/>
    <property type="molecule type" value="Genomic_DNA"/>
</dbReference>
<feature type="region of interest" description="Disordered" evidence="7">
    <location>
        <begin position="1014"/>
        <end position="1051"/>
    </location>
</feature>
<dbReference type="VEuPathDB" id="TriTrypDB:Tc_MARK_544"/>
<reference evidence="9 10" key="1">
    <citation type="journal article" date="2018" name="Microb. Genom.">
        <title>Expanding an expanded genome: long-read sequencing of Trypanosoma cruzi.</title>
        <authorList>
            <person name="Berna L."/>
            <person name="Rodriguez M."/>
            <person name="Chiribao M.L."/>
            <person name="Parodi-Talice A."/>
            <person name="Pita S."/>
            <person name="Rijo G."/>
            <person name="Alvarez-Valin F."/>
            <person name="Robello C."/>
        </authorList>
    </citation>
    <scope>NUCLEOTIDE SEQUENCE [LARGE SCALE GENOMIC DNA]</scope>
    <source>
        <strain evidence="9 10">Dm28c</strain>
    </source>
</reference>
<dbReference type="VEuPathDB" id="TriTrypDB:TCSYLVIO_001697"/>
<keyword evidence="6" id="KW-0067">ATP-binding</keyword>
<dbReference type="VEuPathDB" id="TriTrypDB:TcCLB.511167.70"/>
<evidence type="ECO:0000256" key="1">
    <source>
        <dbReference type="ARBA" id="ARBA00001946"/>
    </source>
</evidence>
<organism evidence="9 10">
    <name type="scientific">Trypanosoma cruzi</name>
    <dbReference type="NCBI Taxonomy" id="5693"/>
    <lineage>
        <taxon>Eukaryota</taxon>
        <taxon>Discoba</taxon>
        <taxon>Euglenozoa</taxon>
        <taxon>Kinetoplastea</taxon>
        <taxon>Metakinetoplastina</taxon>
        <taxon>Trypanosomatida</taxon>
        <taxon>Trypanosomatidae</taxon>
        <taxon>Trypanosoma</taxon>
        <taxon>Schizotrypanum</taxon>
    </lineage>
</organism>
<feature type="domain" description="AAA+ ATPase" evidence="8">
    <location>
        <begin position="449"/>
        <end position="581"/>
    </location>
</feature>
<dbReference type="Proteomes" id="UP000246121">
    <property type="component" value="Unassembled WGS sequence"/>
</dbReference>
<comment type="cofactor">
    <cofactor evidence="1 6">
        <name>Mg(2+)</name>
        <dbReference type="ChEBI" id="CHEBI:18420"/>
    </cofactor>
</comment>
<dbReference type="GO" id="GO:0005524">
    <property type="term" value="F:ATP binding"/>
    <property type="evidence" value="ECO:0007669"/>
    <property type="project" value="UniProtKB-KW"/>
</dbReference>
<evidence type="ECO:0000256" key="5">
    <source>
        <dbReference type="ARBA" id="ARBA00048954"/>
    </source>
</evidence>
<dbReference type="VEuPathDB" id="TriTrypDB:TcYC6_0044120"/>
<dbReference type="PANTHER" id="PTHR47642:SF5">
    <property type="entry name" value="ATP-DEPENDENT DNA HELICASE"/>
    <property type="match status" value="1"/>
</dbReference>
<keyword evidence="6" id="KW-0234">DNA repair</keyword>
<dbReference type="Gene3D" id="3.40.50.300">
    <property type="entry name" value="P-loop containing nucleotide triphosphate hydrolases"/>
    <property type="match status" value="1"/>
</dbReference>
<dbReference type="AlphaFoldDB" id="A0A2V2UW89"/>
<dbReference type="SMART" id="SM00382">
    <property type="entry name" value="AAA"/>
    <property type="match status" value="1"/>
</dbReference>
<evidence type="ECO:0000313" key="10">
    <source>
        <dbReference type="Proteomes" id="UP000246121"/>
    </source>
</evidence>
<dbReference type="GO" id="GO:0006281">
    <property type="term" value="P:DNA repair"/>
    <property type="evidence" value="ECO:0007669"/>
    <property type="project" value="UniProtKB-KW"/>
</dbReference>
<gene>
    <name evidence="9" type="ORF">C4B63_70g93</name>
</gene>
<protein>
    <recommendedName>
        <fullName evidence="6">ATP-dependent DNA helicase</fullName>
        <ecNumber evidence="6">5.6.2.3</ecNumber>
    </recommendedName>
</protein>
<dbReference type="VEuPathDB" id="TriTrypDB:TcBrA4_0089640"/>
<proteinExistence type="inferred from homology"/>
<dbReference type="EC" id="5.6.2.3" evidence="6"/>
<evidence type="ECO:0000256" key="2">
    <source>
        <dbReference type="ARBA" id="ARBA00009781"/>
    </source>
</evidence>
<dbReference type="Pfam" id="PF05970">
    <property type="entry name" value="PIF1"/>
    <property type="match status" value="1"/>
</dbReference>
<dbReference type="InterPro" id="IPR010285">
    <property type="entry name" value="DNA_helicase_pif1-like_DEAD"/>
</dbReference>
<keyword evidence="6 9" id="KW-0347">Helicase</keyword>
<keyword evidence="6" id="KW-0547">Nucleotide-binding</keyword>
<dbReference type="VEuPathDB" id="TriTrypDB:ECC02_002881"/>
<dbReference type="InterPro" id="IPR051055">
    <property type="entry name" value="PIF1_helicase"/>
</dbReference>
<feature type="compositionally biased region" description="Basic residues" evidence="7">
    <location>
        <begin position="1040"/>
        <end position="1051"/>
    </location>
</feature>
<evidence type="ECO:0000259" key="8">
    <source>
        <dbReference type="SMART" id="SM00382"/>
    </source>
</evidence>
<dbReference type="CDD" id="cd18037">
    <property type="entry name" value="DEXSc_Pif1_like"/>
    <property type="match status" value="1"/>
</dbReference>
<dbReference type="GO" id="GO:0043139">
    <property type="term" value="F:5'-3' DNA helicase activity"/>
    <property type="evidence" value="ECO:0007669"/>
    <property type="project" value="UniProtKB-EC"/>
</dbReference>
<evidence type="ECO:0000313" key="9">
    <source>
        <dbReference type="EMBL" id="PWU88617.1"/>
    </source>
</evidence>
<keyword evidence="4 6" id="KW-0233">DNA recombination</keyword>
<dbReference type="InterPro" id="IPR027417">
    <property type="entry name" value="P-loop_NTPase"/>
</dbReference>
<dbReference type="VEuPathDB" id="TriTrypDB:C3747_43g76"/>
<name>A0A2V2UW89_TRYCR</name>
<dbReference type="GO" id="GO:0006310">
    <property type="term" value="P:DNA recombination"/>
    <property type="evidence" value="ECO:0007669"/>
    <property type="project" value="UniProtKB-KW"/>
</dbReference>
<dbReference type="GO" id="GO:0000723">
    <property type="term" value="P:telomere maintenance"/>
    <property type="evidence" value="ECO:0007669"/>
    <property type="project" value="InterPro"/>
</dbReference>
<dbReference type="VEuPathDB" id="TriTrypDB:BCY84_12960"/>
<evidence type="ECO:0000256" key="3">
    <source>
        <dbReference type="ARBA" id="ARBA00011245"/>
    </source>
</evidence>
<dbReference type="VEuPathDB" id="TriTrypDB:TcCLB.506775.100"/>
<dbReference type="VEuPathDB" id="TriTrypDB:TCDM_00609"/>
<sequence length="1051" mass="117262">MTRLPPVDSTVFQHTNLLTRGAWLGHRGPKKFLPTVLICRETAWPFLLHVSNCLVLATFLSYAPPLKSGGVPHRTAASSWATKGVGTGAMHTHCYWRQKKQVTLALMCGSVALRYQRREMTTNYRHVADGTNPTAPMQVESPLKQPQLGAQGTRKQGERKERPRLICLAWRSRDPVSVGARDNGKSGNLRNCSDTADLVNASGGGCHLPLVTGFVESHGCVAAHNGTRNVREHQRINEKRVDEGSCQLKKATSLNVSPAECNQREKLGRMPSSSFPHTVSKAIVRGDHDRDALVYNIFTHRVVKRSAASVRALGMLGIGVYQDSQELDVVDPAALLNLRSKLLNKEVSWPALWQNILFRQLQHVLLRRTGREDEEFVVEEVRCLLRTHYQRAKTRRGVGVVSNENNVGATDGPFSNEVSLGSSMSLQERLLTYQDLNEEQQRVVDFVLEGHNTYIGGGAGTGKSLLLRVIKQELVRQGLSVAMTATTGIAATRIDGVTLHHCFGVNIHGECSRRAELRAFDVIILDEVSMLSRELFESLEYQLRRANGVDLPFGGVQMILSGDFLQLGAIASLSIVHSAVFRRYFAMLKLQQPVRQLGNDHFLRQLQELRRGIVPHDLQDTVTFLSPTESAKALMKDEESSVKLLPTNKEVDAINQAELKKLSGELVVFPAQLQSPSLSGRWTATYMLAIEHEDPNSLDRDKLLMSLEQYVFEFVNKVPNASSLTISLLGQRHVVLYKLFVDAFAFRVRIPHELNEKDEHELACHLRNLESWLPAQGLGVCLREIIVSPDGLHTDADEYALTRYANNSPMILPLCLKKGAKVMLRTNLSPGLVNGSLGVVVGFKELKMGNLPQFLTKYGRLDAVDGYSEFLQYEHSFPVALAPEVDFGGGRVIVIPPTTFCVGGLSNTNHYYMGIVALPLSLAYAFTVHKVQGLTLVGRVHLELSRMWPCEHLLYVAMSRVRNPEQLTVSSFHRDLVRCATECLLFDESLPPVGAVRVLPHFFQATWRRVPSRRKSVLRQKQASREHAKRHHASMPTGTSRRRFSGARIVR</sequence>
<comment type="caution">
    <text evidence="9">The sequence shown here is derived from an EMBL/GenBank/DDBJ whole genome shotgun (WGS) entry which is preliminary data.</text>
</comment>
<dbReference type="VEuPathDB" id="TriTrypDB:TcG_03426"/>
<feature type="region of interest" description="Disordered" evidence="7">
    <location>
        <begin position="129"/>
        <end position="161"/>
    </location>
</feature>
<dbReference type="VEuPathDB" id="TriTrypDB:TcCL_NonESM08573"/>